<dbReference type="STRING" id="742152.A0A2H3IXQ1"/>
<dbReference type="SMART" id="SM00271">
    <property type="entry name" value="DnaJ"/>
    <property type="match status" value="1"/>
</dbReference>
<evidence type="ECO:0000256" key="1">
    <source>
        <dbReference type="SAM" id="Coils"/>
    </source>
</evidence>
<dbReference type="OMA" id="TESACIV"/>
<dbReference type="InterPro" id="IPR011990">
    <property type="entry name" value="TPR-like_helical_dom_sf"/>
</dbReference>
<feature type="coiled-coil region" evidence="1">
    <location>
        <begin position="371"/>
        <end position="400"/>
    </location>
</feature>
<dbReference type="Gene3D" id="1.10.287.110">
    <property type="entry name" value="DnaJ domain"/>
    <property type="match status" value="1"/>
</dbReference>
<evidence type="ECO:0000313" key="4">
    <source>
        <dbReference type="EMBL" id="PCH34746.1"/>
    </source>
</evidence>
<dbReference type="EMBL" id="KB467832">
    <property type="protein sequence ID" value="PCH34746.1"/>
    <property type="molecule type" value="Genomic_DNA"/>
</dbReference>
<organism evidence="4 5">
    <name type="scientific">Wolfiporia cocos (strain MD-104)</name>
    <name type="common">Brown rot fungus</name>
    <dbReference type="NCBI Taxonomy" id="742152"/>
    <lineage>
        <taxon>Eukaryota</taxon>
        <taxon>Fungi</taxon>
        <taxon>Dikarya</taxon>
        <taxon>Basidiomycota</taxon>
        <taxon>Agaricomycotina</taxon>
        <taxon>Agaricomycetes</taxon>
        <taxon>Polyporales</taxon>
        <taxon>Phaeolaceae</taxon>
        <taxon>Wolfiporia</taxon>
    </lineage>
</organism>
<dbReference type="InterPro" id="IPR001623">
    <property type="entry name" value="DnaJ_domain"/>
</dbReference>
<dbReference type="InterPro" id="IPR018253">
    <property type="entry name" value="DnaJ_domain_CS"/>
</dbReference>
<dbReference type="PANTHER" id="PTHR44200">
    <property type="entry name" value="DNAJ HOMOLOG SUBFAMILY C MEMBER 7"/>
    <property type="match status" value="1"/>
</dbReference>
<protein>
    <submittedName>
        <fullName evidence="4">TPR-like protein</fullName>
    </submittedName>
</protein>
<name>A0A2H3IXQ1_WOLCO</name>
<dbReference type="PRINTS" id="PR00625">
    <property type="entry name" value="JDOMAIN"/>
</dbReference>
<evidence type="ECO:0000256" key="2">
    <source>
        <dbReference type="SAM" id="MobiDB-lite"/>
    </source>
</evidence>
<dbReference type="Proteomes" id="UP000218811">
    <property type="component" value="Unassembled WGS sequence"/>
</dbReference>
<sequence>PLRSSSQPGSKKKRAKPNPAVTNLLTRSKAACASQEYTYAISLLTQAISIEPELATLYTGRGIAHANLKNYADALGDFQSAATRDDSSISSEVLIWMARCRLRLGSHSSALLAVRDALVKDPHNDDGHILMKRIKELGNHIDAYKGACLRKQWRMARTAYESCLNIYVEEDGEIPIELRCWGIALRIAESVWDKAIEAIDHLMIRNPKNIQVMVIRAQILFLTAKLSAALTQISAALKLDPDNNQAQALRMRIKGVLRSNEEGDAYRRQGQSSRALDCWNSALELVGEKEDEGNGGLVRALLLRLRAAIRLRLEQYLEGIKDIDAALKLEPASVKAYATRGRLHAGLELYETAVEDFTSALEHGGPDLDELERLDLQAERSELENKVEEERKKEKDYYQILGLSVTCTTAEIRKAYRIYSLKYHPDKGGIAELFKLVSEAYSVLSNEESRRDYDAKRRRRNASSYDSYEGDGFSEF</sequence>
<keyword evidence="1" id="KW-0175">Coiled coil</keyword>
<dbReference type="PANTHER" id="PTHR44200:SF1">
    <property type="entry name" value="DNAJ HOMOLOG SUBFAMILY C MEMBER 7"/>
    <property type="match status" value="1"/>
</dbReference>
<gene>
    <name evidence="4" type="ORF">WOLCODRAFT_78825</name>
</gene>
<feature type="region of interest" description="Disordered" evidence="2">
    <location>
        <begin position="452"/>
        <end position="476"/>
    </location>
</feature>
<dbReference type="CDD" id="cd06257">
    <property type="entry name" value="DnaJ"/>
    <property type="match status" value="1"/>
</dbReference>
<dbReference type="AlphaFoldDB" id="A0A2H3IXQ1"/>
<dbReference type="SUPFAM" id="SSF46565">
    <property type="entry name" value="Chaperone J-domain"/>
    <property type="match status" value="1"/>
</dbReference>
<dbReference type="PROSITE" id="PS00636">
    <property type="entry name" value="DNAJ_1"/>
    <property type="match status" value="1"/>
</dbReference>
<accession>A0A2H3IXQ1</accession>
<dbReference type="InterPro" id="IPR019734">
    <property type="entry name" value="TPR_rpt"/>
</dbReference>
<dbReference type="OrthoDB" id="10250354at2759"/>
<proteinExistence type="predicted"/>
<dbReference type="Pfam" id="PF00226">
    <property type="entry name" value="DnaJ"/>
    <property type="match status" value="1"/>
</dbReference>
<dbReference type="InterPro" id="IPR036869">
    <property type="entry name" value="J_dom_sf"/>
</dbReference>
<feature type="non-terminal residue" evidence="4">
    <location>
        <position position="1"/>
    </location>
</feature>
<dbReference type="Gene3D" id="1.25.40.10">
    <property type="entry name" value="Tetratricopeptide repeat domain"/>
    <property type="match status" value="1"/>
</dbReference>
<dbReference type="SMART" id="SM00028">
    <property type="entry name" value="TPR"/>
    <property type="match status" value="6"/>
</dbReference>
<keyword evidence="5" id="KW-1185">Reference proteome</keyword>
<dbReference type="PROSITE" id="PS50076">
    <property type="entry name" value="DNAJ_2"/>
    <property type="match status" value="1"/>
</dbReference>
<dbReference type="SUPFAM" id="SSF48452">
    <property type="entry name" value="TPR-like"/>
    <property type="match status" value="2"/>
</dbReference>
<feature type="domain" description="J" evidence="3">
    <location>
        <begin position="396"/>
        <end position="457"/>
    </location>
</feature>
<dbReference type="InterPro" id="IPR052758">
    <property type="entry name" value="SRC_co-chaperone"/>
</dbReference>
<reference evidence="4 5" key="1">
    <citation type="journal article" date="2012" name="Science">
        <title>The Paleozoic origin of enzymatic lignin decomposition reconstructed from 31 fungal genomes.</title>
        <authorList>
            <person name="Floudas D."/>
            <person name="Binder M."/>
            <person name="Riley R."/>
            <person name="Barry K."/>
            <person name="Blanchette R.A."/>
            <person name="Henrissat B."/>
            <person name="Martinez A.T."/>
            <person name="Otillar R."/>
            <person name="Spatafora J.W."/>
            <person name="Yadav J.S."/>
            <person name="Aerts A."/>
            <person name="Benoit I."/>
            <person name="Boyd A."/>
            <person name="Carlson A."/>
            <person name="Copeland A."/>
            <person name="Coutinho P.M."/>
            <person name="de Vries R.P."/>
            <person name="Ferreira P."/>
            <person name="Findley K."/>
            <person name="Foster B."/>
            <person name="Gaskell J."/>
            <person name="Glotzer D."/>
            <person name="Gorecki P."/>
            <person name="Heitman J."/>
            <person name="Hesse C."/>
            <person name="Hori C."/>
            <person name="Igarashi K."/>
            <person name="Jurgens J.A."/>
            <person name="Kallen N."/>
            <person name="Kersten P."/>
            <person name="Kohler A."/>
            <person name="Kuees U."/>
            <person name="Kumar T.K.A."/>
            <person name="Kuo A."/>
            <person name="LaButti K."/>
            <person name="Larrondo L.F."/>
            <person name="Lindquist E."/>
            <person name="Ling A."/>
            <person name="Lombard V."/>
            <person name="Lucas S."/>
            <person name="Lundell T."/>
            <person name="Martin R."/>
            <person name="McLaughlin D.J."/>
            <person name="Morgenstern I."/>
            <person name="Morin E."/>
            <person name="Murat C."/>
            <person name="Nagy L.G."/>
            <person name="Nolan M."/>
            <person name="Ohm R.A."/>
            <person name="Patyshakuliyeva A."/>
            <person name="Rokas A."/>
            <person name="Ruiz-Duenas F.J."/>
            <person name="Sabat G."/>
            <person name="Salamov A."/>
            <person name="Samejima M."/>
            <person name="Schmutz J."/>
            <person name="Slot J.C."/>
            <person name="St John F."/>
            <person name="Stenlid J."/>
            <person name="Sun H."/>
            <person name="Sun S."/>
            <person name="Syed K."/>
            <person name="Tsang A."/>
            <person name="Wiebenga A."/>
            <person name="Young D."/>
            <person name="Pisabarro A."/>
            <person name="Eastwood D.C."/>
            <person name="Martin F."/>
            <person name="Cullen D."/>
            <person name="Grigoriev I.V."/>
            <person name="Hibbett D.S."/>
        </authorList>
    </citation>
    <scope>NUCLEOTIDE SEQUENCE [LARGE SCALE GENOMIC DNA]</scope>
    <source>
        <strain evidence="4 5">MD-104</strain>
    </source>
</reference>
<evidence type="ECO:0000259" key="3">
    <source>
        <dbReference type="PROSITE" id="PS50076"/>
    </source>
</evidence>
<evidence type="ECO:0000313" key="5">
    <source>
        <dbReference type="Proteomes" id="UP000218811"/>
    </source>
</evidence>
<dbReference type="Pfam" id="PF13432">
    <property type="entry name" value="TPR_16"/>
    <property type="match status" value="1"/>
</dbReference>